<dbReference type="PRINTS" id="PR00932">
    <property type="entry name" value="AMINO1PTASE"/>
</dbReference>
<proteinExistence type="inferred from homology"/>
<dbReference type="PANTHER" id="PTHR28570">
    <property type="entry name" value="ASPARTYL AMINOPEPTIDASE"/>
    <property type="match status" value="1"/>
</dbReference>
<accession>A2G1Z3</accession>
<keyword evidence="7 11" id="KW-0479">Metal-binding</keyword>
<keyword evidence="13" id="KW-1185">Reference proteome</keyword>
<dbReference type="FunFam" id="2.30.250.10:FF:000007">
    <property type="entry name" value="Clan MH, family M18, aspartyl aminopeptidase-like metallopeptidase"/>
    <property type="match status" value="1"/>
</dbReference>
<keyword evidence="5 11" id="KW-0031">Aminopeptidase</keyword>
<dbReference type="SMR" id="A2G1Z3"/>
<dbReference type="GO" id="GO:0004177">
    <property type="term" value="F:aminopeptidase activity"/>
    <property type="evidence" value="ECO:0007669"/>
    <property type="project" value="UniProtKB-KW"/>
</dbReference>
<dbReference type="PANTHER" id="PTHR28570:SF3">
    <property type="entry name" value="ASPARTYL AMINOPEPTIDASE"/>
    <property type="match status" value="1"/>
</dbReference>
<dbReference type="eggNOG" id="KOG2596">
    <property type="taxonomic scope" value="Eukaryota"/>
</dbReference>
<dbReference type="SUPFAM" id="SSF101821">
    <property type="entry name" value="Aminopeptidase/glucanase lid domain"/>
    <property type="match status" value="1"/>
</dbReference>
<evidence type="ECO:0000256" key="3">
    <source>
        <dbReference type="ARBA" id="ARBA00008290"/>
    </source>
</evidence>
<dbReference type="Proteomes" id="UP000001542">
    <property type="component" value="Unassembled WGS sequence"/>
</dbReference>
<dbReference type="InterPro" id="IPR023358">
    <property type="entry name" value="Peptidase_M18_dom2"/>
</dbReference>
<dbReference type="VEuPathDB" id="TrichDB:TVAGG3_0355130"/>
<evidence type="ECO:0000256" key="11">
    <source>
        <dbReference type="RuleBase" id="RU004386"/>
    </source>
</evidence>
<keyword evidence="6 11" id="KW-0645">Protease</keyword>
<dbReference type="Pfam" id="PF02127">
    <property type="entry name" value="Peptidase_M18"/>
    <property type="match status" value="2"/>
</dbReference>
<evidence type="ECO:0000256" key="9">
    <source>
        <dbReference type="ARBA" id="ARBA00022833"/>
    </source>
</evidence>
<comment type="similarity">
    <text evidence="3 11">Belongs to the peptidase M18 family.</text>
</comment>
<dbReference type="InterPro" id="IPR001948">
    <property type="entry name" value="Peptidase_M18"/>
</dbReference>
<dbReference type="EC" id="3.4.11.21" evidence="4"/>
<dbReference type="SUPFAM" id="SSF53187">
    <property type="entry name" value="Zn-dependent exopeptidases"/>
    <property type="match status" value="1"/>
</dbReference>
<comment type="cofactor">
    <cofactor evidence="2">
        <name>Zn(2+)</name>
        <dbReference type="ChEBI" id="CHEBI:29105"/>
    </cofactor>
</comment>
<gene>
    <name evidence="12" type="ORF">TVAG_025960</name>
</gene>
<evidence type="ECO:0000256" key="1">
    <source>
        <dbReference type="ARBA" id="ARBA00001335"/>
    </source>
</evidence>
<dbReference type="RefSeq" id="XP_001301758.1">
    <property type="nucleotide sequence ID" value="XM_001301757.1"/>
</dbReference>
<dbReference type="KEGG" id="tva:4746487"/>
<dbReference type="Gene3D" id="3.40.630.10">
    <property type="entry name" value="Zn peptidases"/>
    <property type="match status" value="2"/>
</dbReference>
<keyword evidence="9 11" id="KW-0862">Zinc</keyword>
<dbReference type="VEuPathDB" id="TrichDB:TVAG_025960"/>
<evidence type="ECO:0000256" key="8">
    <source>
        <dbReference type="ARBA" id="ARBA00022801"/>
    </source>
</evidence>
<dbReference type="GO" id="GO:0008237">
    <property type="term" value="F:metallopeptidase activity"/>
    <property type="evidence" value="ECO:0007669"/>
    <property type="project" value="UniProtKB-KW"/>
</dbReference>
<evidence type="ECO:0000256" key="6">
    <source>
        <dbReference type="ARBA" id="ARBA00022670"/>
    </source>
</evidence>
<dbReference type="InParanoid" id="A2G1Z3"/>
<keyword evidence="10 11" id="KW-0482">Metalloprotease</keyword>
<reference evidence="12" key="1">
    <citation type="submission" date="2006-10" db="EMBL/GenBank/DDBJ databases">
        <authorList>
            <person name="Amadeo P."/>
            <person name="Zhao Q."/>
            <person name="Wortman J."/>
            <person name="Fraser-Liggett C."/>
            <person name="Carlton J."/>
        </authorList>
    </citation>
    <scope>NUCLEOTIDE SEQUENCE</scope>
    <source>
        <strain evidence="12">G3</strain>
    </source>
</reference>
<dbReference type="GO" id="GO:0008270">
    <property type="term" value="F:zinc ion binding"/>
    <property type="evidence" value="ECO:0007669"/>
    <property type="project" value="InterPro"/>
</dbReference>
<sequence>MNEIFQDYQNRLKIAEDFCTFMDICTDPISFTNWADKVLSSRGFTKISESKLPDVAPLKGYIIRSNKTLIAYNIGDYKSAVIAAAHSDSPCIKLKTNFDSNTTLYQFLNLANYTGGLAHTMFGRDLILKGNVYYIDQGELKCKFVNSVKPIGFIPFPEVTLNQSYALTPNFNRDENMKIIVSSGGNTPVRTYLEKLADIPPNSIDSVDLYLIDKNKAKIVHDLVTSARLDNLLSSFCCFTSFLSVQPQNTLNICAIFDNEENGSHTLNGALSDMLERTLRFLVFKAPPFLSLIPQNDGSETQQPLSDNDNHRIPTKEELFDTLKRNSIFISADAAHGRHPNYMKLFEINHPPTMGHGVILKGSNANSTGFNLRGELAIRQAGVLSGAKVNKIARINARSTGGTIGPKVEMLNGLATIDIGNATFGMHSYRETVAQSDIFDQYLVIKEIYENYDLILQGIEGEVDPNDVPAEIVEALEKRQNNKPKKSTKNKK</sequence>
<dbReference type="STRING" id="5722.A2G1Z3"/>
<evidence type="ECO:0000256" key="5">
    <source>
        <dbReference type="ARBA" id="ARBA00022438"/>
    </source>
</evidence>
<evidence type="ECO:0000256" key="10">
    <source>
        <dbReference type="ARBA" id="ARBA00023049"/>
    </source>
</evidence>
<evidence type="ECO:0000313" key="13">
    <source>
        <dbReference type="Proteomes" id="UP000001542"/>
    </source>
</evidence>
<evidence type="ECO:0000256" key="7">
    <source>
        <dbReference type="ARBA" id="ARBA00022723"/>
    </source>
</evidence>
<name>A2G1Z3_TRIV3</name>
<keyword evidence="8 11" id="KW-0378">Hydrolase</keyword>
<dbReference type="EMBL" id="DS114261">
    <property type="protein sequence ID" value="EAX88828.1"/>
    <property type="molecule type" value="Genomic_DNA"/>
</dbReference>
<dbReference type="Gene3D" id="2.30.250.10">
    <property type="entry name" value="Aminopeptidase i, Domain 2"/>
    <property type="match status" value="1"/>
</dbReference>
<comment type="catalytic activity">
    <reaction evidence="1">
        <text>Release of an N-terminal aspartate or glutamate from a peptide, with a preference for aspartate.</text>
        <dbReference type="EC" id="3.4.11.21"/>
    </reaction>
</comment>
<dbReference type="OrthoDB" id="9880441at2759"/>
<organism evidence="12 13">
    <name type="scientific">Trichomonas vaginalis (strain ATCC PRA-98 / G3)</name>
    <dbReference type="NCBI Taxonomy" id="412133"/>
    <lineage>
        <taxon>Eukaryota</taxon>
        <taxon>Metamonada</taxon>
        <taxon>Parabasalia</taxon>
        <taxon>Trichomonadida</taxon>
        <taxon>Trichomonadidae</taxon>
        <taxon>Trichomonas</taxon>
    </lineage>
</organism>
<reference evidence="12" key="2">
    <citation type="journal article" date="2007" name="Science">
        <title>Draft genome sequence of the sexually transmitted pathogen Trichomonas vaginalis.</title>
        <authorList>
            <person name="Carlton J.M."/>
            <person name="Hirt R.P."/>
            <person name="Silva J.C."/>
            <person name="Delcher A.L."/>
            <person name="Schatz M."/>
            <person name="Zhao Q."/>
            <person name="Wortman J.R."/>
            <person name="Bidwell S.L."/>
            <person name="Alsmark U.C.M."/>
            <person name="Besteiro S."/>
            <person name="Sicheritz-Ponten T."/>
            <person name="Noel C.J."/>
            <person name="Dacks J.B."/>
            <person name="Foster P.G."/>
            <person name="Simillion C."/>
            <person name="Van de Peer Y."/>
            <person name="Miranda-Saavedra D."/>
            <person name="Barton G.J."/>
            <person name="Westrop G.D."/>
            <person name="Mueller S."/>
            <person name="Dessi D."/>
            <person name="Fiori P.L."/>
            <person name="Ren Q."/>
            <person name="Paulsen I."/>
            <person name="Zhang H."/>
            <person name="Bastida-Corcuera F.D."/>
            <person name="Simoes-Barbosa A."/>
            <person name="Brown M.T."/>
            <person name="Hayes R.D."/>
            <person name="Mukherjee M."/>
            <person name="Okumura C.Y."/>
            <person name="Schneider R."/>
            <person name="Smith A.J."/>
            <person name="Vanacova S."/>
            <person name="Villalvazo M."/>
            <person name="Haas B.J."/>
            <person name="Pertea M."/>
            <person name="Feldblyum T.V."/>
            <person name="Utterback T.R."/>
            <person name="Shu C.L."/>
            <person name="Osoegawa K."/>
            <person name="de Jong P.J."/>
            <person name="Hrdy I."/>
            <person name="Horvathova L."/>
            <person name="Zubacova Z."/>
            <person name="Dolezal P."/>
            <person name="Malik S.B."/>
            <person name="Logsdon J.M. Jr."/>
            <person name="Henze K."/>
            <person name="Gupta A."/>
            <person name="Wang C.C."/>
            <person name="Dunne R.L."/>
            <person name="Upcroft J.A."/>
            <person name="Upcroft P."/>
            <person name="White O."/>
            <person name="Salzberg S.L."/>
            <person name="Tang P."/>
            <person name="Chiu C.-H."/>
            <person name="Lee Y.-S."/>
            <person name="Embley T.M."/>
            <person name="Coombs G.H."/>
            <person name="Mottram J.C."/>
            <person name="Tachezy J."/>
            <person name="Fraser-Liggett C.M."/>
            <person name="Johnson P.J."/>
        </authorList>
    </citation>
    <scope>NUCLEOTIDE SEQUENCE [LARGE SCALE GENOMIC DNA]</scope>
    <source>
        <strain evidence="12">G3</strain>
    </source>
</reference>
<protein>
    <recommendedName>
        <fullName evidence="4">aspartyl aminopeptidase</fullName>
        <ecNumber evidence="4">3.4.11.21</ecNumber>
    </recommendedName>
</protein>
<dbReference type="AlphaFoldDB" id="A2G1Z3"/>
<evidence type="ECO:0000256" key="2">
    <source>
        <dbReference type="ARBA" id="ARBA00001947"/>
    </source>
</evidence>
<dbReference type="GO" id="GO:0005737">
    <property type="term" value="C:cytoplasm"/>
    <property type="evidence" value="ECO:0007669"/>
    <property type="project" value="UniProtKB-ARBA"/>
</dbReference>
<dbReference type="GO" id="GO:0006508">
    <property type="term" value="P:proteolysis"/>
    <property type="evidence" value="ECO:0007669"/>
    <property type="project" value="UniProtKB-KW"/>
</dbReference>
<dbReference type="FunFam" id="3.40.630.10:FF:000224">
    <property type="entry name" value="Clan MH, family M18, aspartyl aminopeptidase-like metallopeptidase"/>
    <property type="match status" value="1"/>
</dbReference>
<evidence type="ECO:0000313" key="12">
    <source>
        <dbReference type="EMBL" id="EAX88828.1"/>
    </source>
</evidence>
<evidence type="ECO:0000256" key="4">
    <source>
        <dbReference type="ARBA" id="ARBA00011965"/>
    </source>
</evidence>